<reference evidence="5" key="2">
    <citation type="journal article" date="2014" name="ISME J.">
        <title>Microbial stratification in low pH oxic and suboxic macroscopic growths along an acid mine drainage.</title>
        <authorList>
            <person name="Mendez-Garcia C."/>
            <person name="Mesa V."/>
            <person name="Sprenger R.R."/>
            <person name="Richter M."/>
            <person name="Diez M.S."/>
            <person name="Solano J."/>
            <person name="Bargiela R."/>
            <person name="Golyshina O.V."/>
            <person name="Manteca A."/>
            <person name="Ramos J.L."/>
            <person name="Gallego J.R."/>
            <person name="Llorente I."/>
            <person name="Martins Dos Santos V.A."/>
            <person name="Jensen O.N."/>
            <person name="Pelaez A.I."/>
            <person name="Sanchez J."/>
            <person name="Ferrer M."/>
        </authorList>
    </citation>
    <scope>NUCLEOTIDE SEQUENCE</scope>
</reference>
<evidence type="ECO:0000313" key="5">
    <source>
        <dbReference type="EMBL" id="EQD76143.1"/>
    </source>
</evidence>
<dbReference type="AlphaFoldDB" id="T1C5L1"/>
<evidence type="ECO:0000259" key="4">
    <source>
        <dbReference type="PROSITE" id="PS50987"/>
    </source>
</evidence>
<dbReference type="Pfam" id="PF12840">
    <property type="entry name" value="HTH_20"/>
    <property type="match status" value="1"/>
</dbReference>
<dbReference type="InterPro" id="IPR036390">
    <property type="entry name" value="WH_DNA-bd_sf"/>
</dbReference>
<dbReference type="PANTHER" id="PTHR43132">
    <property type="entry name" value="ARSENICAL RESISTANCE OPERON REPRESSOR ARSR-RELATED"/>
    <property type="match status" value="1"/>
</dbReference>
<dbReference type="PRINTS" id="PR00778">
    <property type="entry name" value="HTHARSR"/>
</dbReference>
<proteinExistence type="predicted"/>
<keyword evidence="2" id="KW-0238">DNA-binding</keyword>
<organism evidence="5">
    <name type="scientific">mine drainage metagenome</name>
    <dbReference type="NCBI Taxonomy" id="410659"/>
    <lineage>
        <taxon>unclassified sequences</taxon>
        <taxon>metagenomes</taxon>
        <taxon>ecological metagenomes</taxon>
    </lineage>
</organism>
<dbReference type="NCBIfam" id="NF033788">
    <property type="entry name" value="HTH_metalloreg"/>
    <property type="match status" value="1"/>
</dbReference>
<reference evidence="5" key="1">
    <citation type="submission" date="2013-08" db="EMBL/GenBank/DDBJ databases">
        <authorList>
            <person name="Mendez C."/>
            <person name="Richter M."/>
            <person name="Ferrer M."/>
            <person name="Sanchez J."/>
        </authorList>
    </citation>
    <scope>NUCLEOTIDE SEQUENCE</scope>
</reference>
<gene>
    <name evidence="5" type="ORF">B1B_01890</name>
</gene>
<evidence type="ECO:0000256" key="1">
    <source>
        <dbReference type="ARBA" id="ARBA00023015"/>
    </source>
</evidence>
<dbReference type="GO" id="GO:0003700">
    <property type="term" value="F:DNA-binding transcription factor activity"/>
    <property type="evidence" value="ECO:0007669"/>
    <property type="project" value="InterPro"/>
</dbReference>
<dbReference type="EMBL" id="AUZY01001126">
    <property type="protein sequence ID" value="EQD76143.1"/>
    <property type="molecule type" value="Genomic_DNA"/>
</dbReference>
<keyword evidence="3" id="KW-0804">Transcription</keyword>
<dbReference type="InterPro" id="IPR036388">
    <property type="entry name" value="WH-like_DNA-bd_sf"/>
</dbReference>
<dbReference type="PANTHER" id="PTHR43132:SF2">
    <property type="entry name" value="ARSENICAL RESISTANCE OPERON REPRESSOR ARSR-RELATED"/>
    <property type="match status" value="1"/>
</dbReference>
<name>T1C5L1_9ZZZZ</name>
<comment type="caution">
    <text evidence="5">The sequence shown here is derived from an EMBL/GenBank/DDBJ whole genome shotgun (WGS) entry which is preliminary data.</text>
</comment>
<feature type="domain" description="HTH arsR-type" evidence="4">
    <location>
        <begin position="1"/>
        <end position="95"/>
    </location>
</feature>
<keyword evidence="1" id="KW-0805">Transcription regulation</keyword>
<dbReference type="GO" id="GO:0003677">
    <property type="term" value="F:DNA binding"/>
    <property type="evidence" value="ECO:0007669"/>
    <property type="project" value="UniProtKB-KW"/>
</dbReference>
<dbReference type="SMART" id="SM00418">
    <property type="entry name" value="HTH_ARSR"/>
    <property type="match status" value="1"/>
</dbReference>
<sequence length="116" mass="12258">MESHTAIRALSALAHDTRLAIFRLLVQAGQEGLSVGEIGARLVLAPATLSFHLAALRQAGLVTTRRSGRTLYQAADYTVMAALVGYLSANCCGEARDETTSVCGIRPPPPNTSFCV</sequence>
<dbReference type="InterPro" id="IPR011991">
    <property type="entry name" value="ArsR-like_HTH"/>
</dbReference>
<evidence type="ECO:0000256" key="3">
    <source>
        <dbReference type="ARBA" id="ARBA00023163"/>
    </source>
</evidence>
<dbReference type="SUPFAM" id="SSF46785">
    <property type="entry name" value="Winged helix' DNA-binding domain"/>
    <property type="match status" value="1"/>
</dbReference>
<dbReference type="PROSITE" id="PS50987">
    <property type="entry name" value="HTH_ARSR_2"/>
    <property type="match status" value="1"/>
</dbReference>
<protein>
    <submittedName>
        <fullName evidence="5">ArsR family transcriptional regulator</fullName>
    </submittedName>
</protein>
<dbReference type="CDD" id="cd00090">
    <property type="entry name" value="HTH_ARSR"/>
    <property type="match status" value="1"/>
</dbReference>
<dbReference type="InterPro" id="IPR051011">
    <property type="entry name" value="Metal_resp_trans_reg"/>
</dbReference>
<evidence type="ECO:0000256" key="2">
    <source>
        <dbReference type="ARBA" id="ARBA00023125"/>
    </source>
</evidence>
<dbReference type="InterPro" id="IPR001845">
    <property type="entry name" value="HTH_ArsR_DNA-bd_dom"/>
</dbReference>
<accession>T1C5L1</accession>
<dbReference type="Gene3D" id="1.10.10.10">
    <property type="entry name" value="Winged helix-like DNA-binding domain superfamily/Winged helix DNA-binding domain"/>
    <property type="match status" value="1"/>
</dbReference>